<sequence>MARRSESEQRTVDTVMQIAKALGQMFPSCEVVVHDLTTPARAVLAIHNAQSGRAVGDPTTTLGWARSGDPDVPEVVSRYRSAFPDGRTAISTSIGIRGESGRYIAALCLNLDTSLLEPLRSLMDQMLSYEDTPPVPDTLSPHSPGALEERAQELALQFGRQPTGLDAQDRKRVVQTLSDEGFLSQKRAVPRIADALGVGRATVYKDLGPDT</sequence>
<dbReference type="AlphaFoldDB" id="A0A840J5R7"/>
<evidence type="ECO:0000259" key="1">
    <source>
        <dbReference type="Pfam" id="PF08348"/>
    </source>
</evidence>
<comment type="caution">
    <text evidence="3">The sequence shown here is derived from an EMBL/GenBank/DDBJ whole genome shotgun (WGS) entry which is preliminary data.</text>
</comment>
<evidence type="ECO:0000259" key="2">
    <source>
        <dbReference type="Pfam" id="PF13309"/>
    </source>
</evidence>
<proteinExistence type="predicted"/>
<dbReference type="Proteomes" id="UP000581769">
    <property type="component" value="Unassembled WGS sequence"/>
</dbReference>
<name>A0A840J5R7_9PSEU</name>
<reference evidence="3 4" key="1">
    <citation type="submission" date="2020-08" db="EMBL/GenBank/DDBJ databases">
        <title>Sequencing the genomes of 1000 actinobacteria strains.</title>
        <authorList>
            <person name="Klenk H.-P."/>
        </authorList>
    </citation>
    <scope>NUCLEOTIDE SEQUENCE [LARGE SCALE GENOMIC DNA]</scope>
    <source>
        <strain evidence="3 4">DSM 45859</strain>
    </source>
</reference>
<dbReference type="InterPro" id="IPR013559">
    <property type="entry name" value="YheO"/>
</dbReference>
<organism evidence="3 4">
    <name type="scientific">Amycolatopsis jiangsuensis</name>
    <dbReference type="NCBI Taxonomy" id="1181879"/>
    <lineage>
        <taxon>Bacteria</taxon>
        <taxon>Bacillati</taxon>
        <taxon>Actinomycetota</taxon>
        <taxon>Actinomycetes</taxon>
        <taxon>Pseudonocardiales</taxon>
        <taxon>Pseudonocardiaceae</taxon>
        <taxon>Amycolatopsis</taxon>
    </lineage>
</organism>
<dbReference type="EMBL" id="JACHMG010000001">
    <property type="protein sequence ID" value="MBB4688744.1"/>
    <property type="molecule type" value="Genomic_DNA"/>
</dbReference>
<dbReference type="PANTHER" id="PTHR35568">
    <property type="entry name" value="TRANSCRIPTIONAL REGULATOR DAUR"/>
    <property type="match status" value="1"/>
</dbReference>
<evidence type="ECO:0000313" key="3">
    <source>
        <dbReference type="EMBL" id="MBB4688744.1"/>
    </source>
</evidence>
<evidence type="ECO:0000313" key="4">
    <source>
        <dbReference type="Proteomes" id="UP000581769"/>
    </source>
</evidence>
<dbReference type="Pfam" id="PF08348">
    <property type="entry name" value="PAS_6"/>
    <property type="match status" value="1"/>
</dbReference>
<dbReference type="InterPro" id="IPR039446">
    <property type="entry name" value="DauR-like"/>
</dbReference>
<gene>
    <name evidence="3" type="ORF">BJY18_006229</name>
</gene>
<dbReference type="PANTHER" id="PTHR35568:SF1">
    <property type="entry name" value="TRANSCRIPTIONAL REGULATOR DAUR"/>
    <property type="match status" value="1"/>
</dbReference>
<protein>
    <submittedName>
        <fullName evidence="3">Putative transcriptional regulator YheO</fullName>
    </submittedName>
</protein>
<keyword evidence="4" id="KW-1185">Reference proteome</keyword>
<feature type="domain" description="Transcriptional regulator DauR-like HTH" evidence="2">
    <location>
        <begin position="147"/>
        <end position="207"/>
    </location>
</feature>
<dbReference type="Pfam" id="PF13309">
    <property type="entry name" value="HTH_22"/>
    <property type="match status" value="1"/>
</dbReference>
<feature type="domain" description="YheO-like" evidence="1">
    <location>
        <begin position="15"/>
        <end position="119"/>
    </location>
</feature>
<accession>A0A840J5R7</accession>
<dbReference type="RefSeq" id="WP_221458031.1">
    <property type="nucleotide sequence ID" value="NZ_JACHMG010000001.1"/>
</dbReference>
<dbReference type="InterPro" id="IPR039445">
    <property type="entry name" value="DauR-like_HTH"/>
</dbReference>